<accession>A0A5C7DWB6</accession>
<name>A0A5C7DWB6_9BACT</name>
<gene>
    <name evidence="2" type="ORF">FPD46_05700</name>
</gene>
<dbReference type="EMBL" id="VOWB01000048">
    <property type="protein sequence ID" value="TXE81318.1"/>
    <property type="molecule type" value="Genomic_DNA"/>
</dbReference>
<evidence type="ECO:0000313" key="3">
    <source>
        <dbReference type="Proteomes" id="UP000321310"/>
    </source>
</evidence>
<feature type="domain" description="6-hydroxymethylpterin diphosphokinase MptE-like" evidence="1">
    <location>
        <begin position="202"/>
        <end position="375"/>
    </location>
</feature>
<dbReference type="GO" id="GO:0016740">
    <property type="term" value="F:transferase activity"/>
    <property type="evidence" value="ECO:0007669"/>
    <property type="project" value="UniProtKB-KW"/>
</dbReference>
<dbReference type="Proteomes" id="UP000321310">
    <property type="component" value="Unassembled WGS sequence"/>
</dbReference>
<dbReference type="AlphaFoldDB" id="A0A5C7DWB6"/>
<dbReference type="PANTHER" id="PTHR41786">
    <property type="entry name" value="MOTILITY ACCESSORY FACTOR MAF"/>
    <property type="match status" value="1"/>
</dbReference>
<protein>
    <submittedName>
        <fullName evidence="2">Motility associated factor glycosyltransferase family protein</fullName>
    </submittedName>
</protein>
<proteinExistence type="predicted"/>
<keyword evidence="2" id="KW-0808">Transferase</keyword>
<comment type="caution">
    <text evidence="2">The sequence shown here is derived from an EMBL/GenBank/DDBJ whole genome shotgun (WGS) entry which is preliminary data.</text>
</comment>
<reference evidence="2 3" key="1">
    <citation type="submission" date="2019-07" db="EMBL/GenBank/DDBJ databases">
        <title>Rapid identification of Enteric Bacteria from Whole Genome Sequences (WGS) using Average Nucleotide Identity (ANI).</title>
        <authorList>
            <person name="Lane C."/>
        </authorList>
    </citation>
    <scope>NUCLEOTIDE SEQUENCE [LARGE SCALE GENOMIC DNA]</scope>
    <source>
        <strain evidence="2 3">2016D-0250</strain>
    </source>
</reference>
<dbReference type="InterPro" id="IPR002826">
    <property type="entry name" value="MptE-like"/>
</dbReference>
<evidence type="ECO:0000313" key="2">
    <source>
        <dbReference type="EMBL" id="TXE81318.1"/>
    </source>
</evidence>
<evidence type="ECO:0000259" key="1">
    <source>
        <dbReference type="Pfam" id="PF01973"/>
    </source>
</evidence>
<organism evidence="2 3">
    <name type="scientific">Campylobacter peloridis</name>
    <dbReference type="NCBI Taxonomy" id="488546"/>
    <lineage>
        <taxon>Bacteria</taxon>
        <taxon>Pseudomonadati</taxon>
        <taxon>Campylobacterota</taxon>
        <taxon>Epsilonproteobacteria</taxon>
        <taxon>Campylobacterales</taxon>
        <taxon>Campylobacteraceae</taxon>
        <taxon>Campylobacter</taxon>
    </lineage>
</organism>
<dbReference type="PANTHER" id="PTHR41786:SF1">
    <property type="entry name" value="6-HYDROXYMETHYLPTERIN DIPHOSPHOKINASE MPTE-LIKE DOMAIN-CONTAINING PROTEIN"/>
    <property type="match status" value="1"/>
</dbReference>
<dbReference type="RefSeq" id="WP_147575714.1">
    <property type="nucleotide sequence ID" value="NZ_VOWB01000048.1"/>
</dbReference>
<dbReference type="Pfam" id="PF01973">
    <property type="entry name" value="MptE-like"/>
    <property type="match status" value="1"/>
</dbReference>
<sequence>MNLLNNNIQSLFDKNLKEQLLKLTNSNYQLIQGKDNLDINIIDGGGYKVYNNPLKELNDTLNIYNDKYLLYPVLFFYGFGNGILYKALLQNKNHNIIIVFEPDINIIYTMFNTLDFSNELKNNKLIIINPNDINIHDLKAICSNSNIFNFLRTYFLEIHSNYYDEKYQDDILKLNSLINDAIKESIIAHGNDPLDALQGIEQFTYNIPKMITHPSYKELLNKRKGLSDNAIIVSTGPSLTKQLPLLKQYQNKASIFCADSAYPILAKEGIKPDYVLSLERTEFTSEFFNNDFKEFDKDILFVIASLTHLNTIKYLESNGREYVLVQRNLAFQHYVKLKEFNYLTNCVSVAHMAYVLATHLSHKNIIFIGQDLAYNDIGESHPKDYQNSSTYETNIYKHVDTLAYGGEGYVKTHKIWNFFRRVMENDIYIFKNINIMVYNCTEGGARINGSIEEPFKNVCERLLTKELKKPFIKLEKLNLNKQNELLLKAYYIINRNIKECVNIKTYISKIFIDVKQEFLSLDINNFNIIAKLLLDKLEQVKLRVYSFKKYCSFALLLTQFELNLARIYVLNPKTQEDSYNKSMLWIKEHLDWIQLIIAHIDSQKEVLQRSITSIKDELAKKGFANLIEKIEQKALKNVSF</sequence>